<proteinExistence type="predicted"/>
<feature type="transmembrane region" description="Helical" evidence="1">
    <location>
        <begin position="49"/>
        <end position="69"/>
    </location>
</feature>
<organism evidence="2 3">
    <name type="scientific">Bombardia bombarda</name>
    <dbReference type="NCBI Taxonomy" id="252184"/>
    <lineage>
        <taxon>Eukaryota</taxon>
        <taxon>Fungi</taxon>
        <taxon>Dikarya</taxon>
        <taxon>Ascomycota</taxon>
        <taxon>Pezizomycotina</taxon>
        <taxon>Sordariomycetes</taxon>
        <taxon>Sordariomycetidae</taxon>
        <taxon>Sordariales</taxon>
        <taxon>Lasiosphaeriaceae</taxon>
        <taxon>Bombardia</taxon>
    </lineage>
</organism>
<dbReference type="EMBL" id="JAULSR010000002">
    <property type="protein sequence ID" value="KAK0628801.1"/>
    <property type="molecule type" value="Genomic_DNA"/>
</dbReference>
<keyword evidence="1" id="KW-0812">Transmembrane</keyword>
<evidence type="ECO:0000313" key="2">
    <source>
        <dbReference type="EMBL" id="KAK0628801.1"/>
    </source>
</evidence>
<keyword evidence="1" id="KW-0472">Membrane</keyword>
<reference evidence="2" key="1">
    <citation type="submission" date="2023-06" db="EMBL/GenBank/DDBJ databases">
        <title>Genome-scale phylogeny and comparative genomics of the fungal order Sordariales.</title>
        <authorList>
            <consortium name="Lawrence Berkeley National Laboratory"/>
            <person name="Hensen N."/>
            <person name="Bonometti L."/>
            <person name="Westerberg I."/>
            <person name="Brannstrom I.O."/>
            <person name="Guillou S."/>
            <person name="Cros-Aarteil S."/>
            <person name="Calhoun S."/>
            <person name="Haridas S."/>
            <person name="Kuo A."/>
            <person name="Mondo S."/>
            <person name="Pangilinan J."/>
            <person name="Riley R."/>
            <person name="LaButti K."/>
            <person name="Andreopoulos B."/>
            <person name="Lipzen A."/>
            <person name="Chen C."/>
            <person name="Yanf M."/>
            <person name="Daum C."/>
            <person name="Ng V."/>
            <person name="Clum A."/>
            <person name="Steindorff A."/>
            <person name="Ohm R."/>
            <person name="Martin F."/>
            <person name="Silar P."/>
            <person name="Natvig D."/>
            <person name="Lalanne C."/>
            <person name="Gautier V."/>
            <person name="Ament-velasquez S.L."/>
            <person name="Kruys A."/>
            <person name="Hutchinson M.I."/>
            <person name="Powell A.J."/>
            <person name="Barry K."/>
            <person name="Miller A.N."/>
            <person name="Grigoriev I.V."/>
            <person name="Debuchy R."/>
            <person name="Gladieux P."/>
            <person name="Thoren M.H."/>
            <person name="Johannesson H."/>
        </authorList>
    </citation>
    <scope>NUCLEOTIDE SEQUENCE</scope>
    <source>
        <strain evidence="2">SMH3391-2</strain>
    </source>
</reference>
<comment type="caution">
    <text evidence="2">The sequence shown here is derived from an EMBL/GenBank/DDBJ whole genome shotgun (WGS) entry which is preliminary data.</text>
</comment>
<keyword evidence="3" id="KW-1185">Reference proteome</keyword>
<evidence type="ECO:0000256" key="1">
    <source>
        <dbReference type="SAM" id="Phobius"/>
    </source>
</evidence>
<name>A0AA39X7L3_9PEZI</name>
<evidence type="ECO:0000313" key="3">
    <source>
        <dbReference type="Proteomes" id="UP001174934"/>
    </source>
</evidence>
<keyword evidence="1" id="KW-1133">Transmembrane helix</keyword>
<sequence>MKWIFLFGGSFSLVYFSLIYHVSLRMFMWARVFGGGHHERATKKSRREFYFFLYIYLLDYALIFFSWLFTLRLKTTAAHCEKEKQKRLYTH</sequence>
<feature type="transmembrane region" description="Helical" evidence="1">
    <location>
        <begin position="6"/>
        <end position="28"/>
    </location>
</feature>
<dbReference type="AlphaFoldDB" id="A0AA39X7L3"/>
<accession>A0AA39X7L3</accession>
<gene>
    <name evidence="2" type="ORF">B0T17DRAFT_523784</name>
</gene>
<protein>
    <submittedName>
        <fullName evidence="2">Uncharacterized protein</fullName>
    </submittedName>
</protein>
<dbReference type="Proteomes" id="UP001174934">
    <property type="component" value="Unassembled WGS sequence"/>
</dbReference>